<dbReference type="Gene3D" id="6.20.220.10">
    <property type="entry name" value="ClpX chaperone, C4-type zinc finger domain"/>
    <property type="match status" value="1"/>
</dbReference>
<dbReference type="GO" id="GO:0051082">
    <property type="term" value="F:unfolded protein binding"/>
    <property type="evidence" value="ECO:0007669"/>
    <property type="project" value="UniProtKB-UniRule"/>
</dbReference>
<name>A0A1H1XV09_9ACTN</name>
<dbReference type="Pfam" id="PF10431">
    <property type="entry name" value="ClpB_D2-small"/>
    <property type="match status" value="1"/>
</dbReference>
<dbReference type="InterPro" id="IPR027417">
    <property type="entry name" value="P-loop_NTPase"/>
</dbReference>
<accession>A0A1H1XV09</accession>
<evidence type="ECO:0000259" key="8">
    <source>
        <dbReference type="PROSITE" id="PS51902"/>
    </source>
</evidence>
<feature type="binding site" evidence="6 7">
    <location>
        <position position="38"/>
    </location>
    <ligand>
        <name>Zn(2+)</name>
        <dbReference type="ChEBI" id="CHEBI:29105"/>
    </ligand>
</feature>
<proteinExistence type="inferred from homology"/>
<dbReference type="EMBL" id="LT629749">
    <property type="protein sequence ID" value="SDT13090.1"/>
    <property type="molecule type" value="Genomic_DNA"/>
</dbReference>
<feature type="domain" description="ClpX-type ZB" evidence="8">
    <location>
        <begin position="1"/>
        <end position="54"/>
    </location>
</feature>
<dbReference type="AlphaFoldDB" id="A0A1H1XV09"/>
<dbReference type="NCBIfam" id="NF003745">
    <property type="entry name" value="PRK05342.1"/>
    <property type="match status" value="1"/>
</dbReference>
<keyword evidence="2 6" id="KW-0547">Nucleotide-binding</keyword>
<dbReference type="FunFam" id="1.10.8.60:FF:000002">
    <property type="entry name" value="ATP-dependent Clp protease ATP-binding subunit ClpX"/>
    <property type="match status" value="1"/>
</dbReference>
<keyword evidence="3 6" id="KW-0862">Zinc</keyword>
<reference evidence="9 10" key="1">
    <citation type="submission" date="2016-10" db="EMBL/GenBank/DDBJ databases">
        <authorList>
            <person name="de Groot N.N."/>
        </authorList>
    </citation>
    <scope>NUCLEOTIDE SEQUENCE [LARGE SCALE GENOMIC DNA]</scope>
    <source>
        <strain evidence="9 10">DSM 21741</strain>
    </source>
</reference>
<keyword evidence="10" id="KW-1185">Reference proteome</keyword>
<dbReference type="GO" id="GO:0051301">
    <property type="term" value="P:cell division"/>
    <property type="evidence" value="ECO:0007669"/>
    <property type="project" value="TreeGrafter"/>
</dbReference>
<evidence type="ECO:0000256" key="5">
    <source>
        <dbReference type="ARBA" id="ARBA00023186"/>
    </source>
</evidence>
<comment type="function">
    <text evidence="6">ATP-dependent specificity component of the Clp protease. It directs the protease to specific substrates. Can perform chaperone functions in the absence of ClpP.</text>
</comment>
<dbReference type="STRING" id="546871.SAMN04488543_3110"/>
<comment type="subunit">
    <text evidence="6">Component of the ClpX-ClpP complex. Forms a hexameric ring that, in the presence of ATP, binds to fourteen ClpP subunits assembled into a disk-like structure with a central cavity, resembling the structure of eukaryotic proteasomes.</text>
</comment>
<dbReference type="InterPro" id="IPR003959">
    <property type="entry name" value="ATPase_AAA_core"/>
</dbReference>
<feature type="binding site" evidence="6 7">
    <location>
        <position position="16"/>
    </location>
    <ligand>
        <name>Zn(2+)</name>
        <dbReference type="ChEBI" id="CHEBI:29105"/>
    </ligand>
</feature>
<dbReference type="GO" id="GO:0008233">
    <property type="term" value="F:peptidase activity"/>
    <property type="evidence" value="ECO:0007669"/>
    <property type="project" value="UniProtKB-KW"/>
</dbReference>
<dbReference type="Gene3D" id="3.40.50.300">
    <property type="entry name" value="P-loop containing nucleotide triphosphate hydrolases"/>
    <property type="match status" value="1"/>
</dbReference>
<dbReference type="InterPro" id="IPR038366">
    <property type="entry name" value="Znf_CppX_C4_sf"/>
</dbReference>
<feature type="binding site" evidence="6 7">
    <location>
        <position position="13"/>
    </location>
    <ligand>
        <name>Zn(2+)</name>
        <dbReference type="ChEBI" id="CHEBI:29105"/>
    </ligand>
</feature>
<evidence type="ECO:0000256" key="6">
    <source>
        <dbReference type="HAMAP-Rule" id="MF_00175"/>
    </source>
</evidence>
<organism evidence="9 10">
    <name type="scientific">Friedmanniella luteola</name>
    <dbReference type="NCBI Taxonomy" id="546871"/>
    <lineage>
        <taxon>Bacteria</taxon>
        <taxon>Bacillati</taxon>
        <taxon>Actinomycetota</taxon>
        <taxon>Actinomycetes</taxon>
        <taxon>Propionibacteriales</taxon>
        <taxon>Nocardioidaceae</taxon>
        <taxon>Friedmanniella</taxon>
    </lineage>
</organism>
<dbReference type="InterPro" id="IPR050052">
    <property type="entry name" value="ATP-dep_Clp_protease_ClpX"/>
</dbReference>
<dbReference type="HAMAP" id="MF_00175">
    <property type="entry name" value="ClpX"/>
    <property type="match status" value="1"/>
</dbReference>
<dbReference type="GO" id="GO:0005524">
    <property type="term" value="F:ATP binding"/>
    <property type="evidence" value="ECO:0007669"/>
    <property type="project" value="UniProtKB-UniRule"/>
</dbReference>
<protein>
    <recommendedName>
        <fullName evidence="6">ATP-dependent Clp protease ATP-binding subunit ClpX</fullName>
    </recommendedName>
</protein>
<evidence type="ECO:0000313" key="9">
    <source>
        <dbReference type="EMBL" id="SDT13090.1"/>
    </source>
</evidence>
<dbReference type="Pfam" id="PF07724">
    <property type="entry name" value="AAA_2"/>
    <property type="match status" value="1"/>
</dbReference>
<dbReference type="InterPro" id="IPR010603">
    <property type="entry name" value="Znf_CppX_C4"/>
</dbReference>
<feature type="binding site" evidence="6 7">
    <location>
        <position position="35"/>
    </location>
    <ligand>
        <name>Zn(2+)</name>
        <dbReference type="ChEBI" id="CHEBI:29105"/>
    </ligand>
</feature>
<evidence type="ECO:0000256" key="1">
    <source>
        <dbReference type="ARBA" id="ARBA00022723"/>
    </source>
</evidence>
<dbReference type="SUPFAM" id="SSF57716">
    <property type="entry name" value="Glucocorticoid receptor-like (DNA-binding domain)"/>
    <property type="match status" value="1"/>
</dbReference>
<dbReference type="InterPro" id="IPR019489">
    <property type="entry name" value="Clp_ATPase_C"/>
</dbReference>
<dbReference type="Pfam" id="PF06689">
    <property type="entry name" value="zf-C4_ClpX"/>
    <property type="match status" value="1"/>
</dbReference>
<evidence type="ECO:0000313" key="10">
    <source>
        <dbReference type="Proteomes" id="UP000199092"/>
    </source>
</evidence>
<evidence type="ECO:0000256" key="4">
    <source>
        <dbReference type="ARBA" id="ARBA00022840"/>
    </source>
</evidence>
<dbReference type="GO" id="GO:0046983">
    <property type="term" value="F:protein dimerization activity"/>
    <property type="evidence" value="ECO:0007669"/>
    <property type="project" value="UniProtKB-UniRule"/>
</dbReference>
<keyword evidence="9" id="KW-0378">Hydrolase</keyword>
<dbReference type="PANTHER" id="PTHR48102:SF7">
    <property type="entry name" value="ATP-DEPENDENT CLP PROTEASE ATP-BINDING SUBUNIT CLPX-LIKE, MITOCHONDRIAL"/>
    <property type="match status" value="1"/>
</dbReference>
<dbReference type="GO" id="GO:0008270">
    <property type="term" value="F:zinc ion binding"/>
    <property type="evidence" value="ECO:0007669"/>
    <property type="project" value="UniProtKB-UniRule"/>
</dbReference>
<keyword evidence="5 6" id="KW-0143">Chaperone</keyword>
<keyword evidence="4 6" id="KW-0067">ATP-binding</keyword>
<dbReference type="PROSITE" id="PS51902">
    <property type="entry name" value="CLPX_ZB"/>
    <property type="match status" value="1"/>
</dbReference>
<evidence type="ECO:0000256" key="7">
    <source>
        <dbReference type="PROSITE-ProRule" id="PRU01250"/>
    </source>
</evidence>
<dbReference type="InterPro" id="IPR046425">
    <property type="entry name" value="ClpX_bact"/>
</dbReference>
<comment type="similarity">
    <text evidence="6 7">Belongs to the ClpX chaperone family.</text>
</comment>
<evidence type="ECO:0000256" key="2">
    <source>
        <dbReference type="ARBA" id="ARBA00022741"/>
    </source>
</evidence>
<sequence length="429" mass="46591">MARIGESGDLLKCSFCGKSQKQVKKLIAGPGVYICDECIDLCNEIIEEEFSEGTEVGLLEELPKPHAIRAFLDGYVIGQGGAKKALAVAVYNHYKRVQAQAANPARRVEDDGVELGKSNILLIGPTGCGKTYLAQTLAKMLNVPFAIADATALTEAGYVGEDVENILLKLIQAADFDVKKAETGIIYIDEVDKIARKSENPSITRDVSGEGVQQALLKILEGTSASVPPQGGRKHPHQDFIQIDTTNVLFIVGGAFSGLDHIISSRVGKRPLGFNNDSATRRPESEDPFEDVRPEDLVKFGLIPEFIGRLPMIASVSPLDHDALVRILVEPKNALVKQFKKLFELDGVELEFSEDAIEAIADLALLRGTGARGLRAILEEVLLNVMYDVPSSDDVAQVIITAEVVKDAALPTLVPREKLAKRERREKSA</sequence>
<dbReference type="GO" id="GO:0016887">
    <property type="term" value="F:ATP hydrolysis activity"/>
    <property type="evidence" value="ECO:0007669"/>
    <property type="project" value="InterPro"/>
</dbReference>
<dbReference type="InterPro" id="IPR004487">
    <property type="entry name" value="Clp_protease_ATP-bd_su_ClpX"/>
</dbReference>
<dbReference type="CDD" id="cd19497">
    <property type="entry name" value="RecA-like_ClpX"/>
    <property type="match status" value="1"/>
</dbReference>
<dbReference type="SUPFAM" id="SSF52540">
    <property type="entry name" value="P-loop containing nucleoside triphosphate hydrolases"/>
    <property type="match status" value="1"/>
</dbReference>
<dbReference type="GO" id="GO:0051603">
    <property type="term" value="P:proteolysis involved in protein catabolic process"/>
    <property type="evidence" value="ECO:0007669"/>
    <property type="project" value="TreeGrafter"/>
</dbReference>
<dbReference type="InterPro" id="IPR003593">
    <property type="entry name" value="AAA+_ATPase"/>
</dbReference>
<dbReference type="RefSeq" id="WP_091413956.1">
    <property type="nucleotide sequence ID" value="NZ_LT629749.1"/>
</dbReference>
<dbReference type="InterPro" id="IPR059188">
    <property type="entry name" value="Znf_CLPX-like"/>
</dbReference>
<feature type="binding site" evidence="6">
    <location>
        <begin position="125"/>
        <end position="132"/>
    </location>
    <ligand>
        <name>ATP</name>
        <dbReference type="ChEBI" id="CHEBI:30616"/>
    </ligand>
</feature>
<gene>
    <name evidence="6" type="primary">clpX</name>
    <name evidence="9" type="ORF">SAMN04488543_3110</name>
</gene>
<dbReference type="FunFam" id="3.40.50.300:FF:000005">
    <property type="entry name" value="ATP-dependent Clp protease ATP-binding subunit ClpX"/>
    <property type="match status" value="1"/>
</dbReference>
<keyword evidence="9" id="KW-0645">Protease</keyword>
<dbReference type="Gene3D" id="1.10.8.60">
    <property type="match status" value="1"/>
</dbReference>
<dbReference type="OrthoDB" id="9804062at2"/>
<keyword evidence="1 6" id="KW-0479">Metal-binding</keyword>
<dbReference type="SMART" id="SM01086">
    <property type="entry name" value="ClpB_D2-small"/>
    <property type="match status" value="1"/>
</dbReference>
<dbReference type="PANTHER" id="PTHR48102">
    <property type="entry name" value="ATP-DEPENDENT CLP PROTEASE ATP-BINDING SUBUNIT CLPX-LIKE, MITOCHONDRIAL-RELATED"/>
    <property type="match status" value="1"/>
</dbReference>
<dbReference type="SMART" id="SM00382">
    <property type="entry name" value="AAA"/>
    <property type="match status" value="1"/>
</dbReference>
<dbReference type="GO" id="GO:0140662">
    <property type="term" value="F:ATP-dependent protein folding chaperone"/>
    <property type="evidence" value="ECO:0007669"/>
    <property type="project" value="InterPro"/>
</dbReference>
<dbReference type="GO" id="GO:0009376">
    <property type="term" value="C:HslUV protease complex"/>
    <property type="evidence" value="ECO:0007669"/>
    <property type="project" value="TreeGrafter"/>
</dbReference>
<dbReference type="Proteomes" id="UP000199092">
    <property type="component" value="Chromosome I"/>
</dbReference>
<dbReference type="SMART" id="SM00994">
    <property type="entry name" value="zf-C4_ClpX"/>
    <property type="match status" value="1"/>
</dbReference>
<dbReference type="NCBIfam" id="TIGR00382">
    <property type="entry name" value="clpX"/>
    <property type="match status" value="1"/>
</dbReference>
<evidence type="ECO:0000256" key="3">
    <source>
        <dbReference type="ARBA" id="ARBA00022833"/>
    </source>
</evidence>